<dbReference type="EMBL" id="RXNU01000008">
    <property type="protein sequence ID" value="RTR38043.1"/>
    <property type="molecule type" value="Genomic_DNA"/>
</dbReference>
<keyword evidence="1 4" id="KW-0812">Transmembrane</keyword>
<dbReference type="InterPro" id="IPR036259">
    <property type="entry name" value="MFS_trans_sf"/>
</dbReference>
<feature type="transmembrane region" description="Helical" evidence="4">
    <location>
        <begin position="46"/>
        <end position="68"/>
    </location>
</feature>
<evidence type="ECO:0000313" key="6">
    <source>
        <dbReference type="EMBL" id="RTR38043.1"/>
    </source>
</evidence>
<keyword evidence="3 4" id="KW-0472">Membrane</keyword>
<evidence type="ECO:0000256" key="2">
    <source>
        <dbReference type="ARBA" id="ARBA00022989"/>
    </source>
</evidence>
<feature type="transmembrane region" description="Helical" evidence="4">
    <location>
        <begin position="299"/>
        <end position="319"/>
    </location>
</feature>
<dbReference type="RefSeq" id="WP_126521212.1">
    <property type="nucleotide sequence ID" value="NZ_RXNU01000008.1"/>
</dbReference>
<feature type="transmembrane region" description="Helical" evidence="4">
    <location>
        <begin position="274"/>
        <end position="293"/>
    </location>
</feature>
<feature type="transmembrane region" description="Helical" evidence="4">
    <location>
        <begin position="75"/>
        <end position="92"/>
    </location>
</feature>
<reference evidence="6 7" key="1">
    <citation type="submission" date="2018-12" db="EMBL/GenBank/DDBJ databases">
        <authorList>
            <person name="Yu L."/>
        </authorList>
    </citation>
    <scope>NUCLEOTIDE SEQUENCE [LARGE SCALE GENOMIC DNA]</scope>
    <source>
        <strain evidence="6 7">HAW-EB2</strain>
    </source>
</reference>
<feature type="domain" description="Major facilitator superfamily (MFS) profile" evidence="5">
    <location>
        <begin position="8"/>
        <end position="387"/>
    </location>
</feature>
<keyword evidence="7" id="KW-1185">Reference proteome</keyword>
<dbReference type="CDD" id="cd17409">
    <property type="entry name" value="MFS_NIMT_like"/>
    <property type="match status" value="1"/>
</dbReference>
<feature type="transmembrane region" description="Helical" evidence="4">
    <location>
        <begin position="98"/>
        <end position="121"/>
    </location>
</feature>
<organism evidence="6 7">
    <name type="scientific">Shewanella canadensis</name>
    <dbReference type="NCBI Taxonomy" id="271096"/>
    <lineage>
        <taxon>Bacteria</taxon>
        <taxon>Pseudomonadati</taxon>
        <taxon>Pseudomonadota</taxon>
        <taxon>Gammaproteobacteria</taxon>
        <taxon>Alteromonadales</taxon>
        <taxon>Shewanellaceae</taxon>
        <taxon>Shewanella</taxon>
    </lineage>
</organism>
<evidence type="ECO:0000313" key="7">
    <source>
        <dbReference type="Proteomes" id="UP000267448"/>
    </source>
</evidence>
<feature type="transmembrane region" description="Helical" evidence="4">
    <location>
        <begin position="161"/>
        <end position="181"/>
    </location>
</feature>
<proteinExistence type="predicted"/>
<dbReference type="PROSITE" id="PS50850">
    <property type="entry name" value="MFS"/>
    <property type="match status" value="1"/>
</dbReference>
<feature type="transmembrane region" description="Helical" evidence="4">
    <location>
        <begin position="361"/>
        <end position="382"/>
    </location>
</feature>
<dbReference type="OrthoDB" id="5317164at2"/>
<feature type="transmembrane region" description="Helical" evidence="4">
    <location>
        <begin position="339"/>
        <end position="355"/>
    </location>
</feature>
<feature type="transmembrane region" description="Helical" evidence="4">
    <location>
        <begin position="133"/>
        <end position="155"/>
    </location>
</feature>
<accession>A0A3S0J4Y2</accession>
<comment type="caution">
    <text evidence="6">The sequence shown here is derived from an EMBL/GenBank/DDBJ whole genome shotgun (WGS) entry which is preliminary data.</text>
</comment>
<feature type="transmembrane region" description="Helical" evidence="4">
    <location>
        <begin position="208"/>
        <end position="230"/>
    </location>
</feature>
<dbReference type="SUPFAM" id="SSF103473">
    <property type="entry name" value="MFS general substrate transporter"/>
    <property type="match status" value="1"/>
</dbReference>
<feature type="transmembrane region" description="Helical" evidence="4">
    <location>
        <begin position="250"/>
        <end position="267"/>
    </location>
</feature>
<dbReference type="Pfam" id="PF07690">
    <property type="entry name" value="MFS_1"/>
    <property type="match status" value="1"/>
</dbReference>
<evidence type="ECO:0000259" key="5">
    <source>
        <dbReference type="PROSITE" id="PS50850"/>
    </source>
</evidence>
<dbReference type="InterPro" id="IPR052524">
    <property type="entry name" value="MFS_Cyanate_Porter"/>
</dbReference>
<evidence type="ECO:0000256" key="4">
    <source>
        <dbReference type="SAM" id="Phobius"/>
    </source>
</evidence>
<evidence type="ECO:0000256" key="3">
    <source>
        <dbReference type="ARBA" id="ARBA00023136"/>
    </source>
</evidence>
<sequence>MRKSIKTGLLVAGILLIATNLRAPITGVAPLLAMISESLLLSTTQAGLLTTLPLLAFALVSPIASYLAKEYGLEPSIMGALSVIAVGILIRSSGSVSALYLGTVIIGCGIAIGNVLLPSLLKRDFPARISTFTAVYVLTMGIGSAISSAIAVPLAQFDDKGWAFSMGCFIVIPLLSMALWFPQMKNHTQPAEDTLGLPHGGKVWRSPLAWQVTFFLGLNSFISYIIIGWLPTILIDAGYSASQAGAMHGLLQLSTAIPGLLLIPALARLKDQRGLAFGVSVAAMLGILGLLYLPEFALLWTLIFGFGAGAGLILGLSFISLRTDNSHQAAALSGMSQSIGYLLAAMGPALVGSIYSATNSWVIPLVLCASGCGFCALFGLFAGRGLTINAQLSAGCEKAVQVT</sequence>
<protein>
    <submittedName>
        <fullName evidence="6">MFS transporter</fullName>
    </submittedName>
</protein>
<dbReference type="Gene3D" id="1.20.1250.20">
    <property type="entry name" value="MFS general substrate transporter like domains"/>
    <property type="match status" value="1"/>
</dbReference>
<dbReference type="PANTHER" id="PTHR23523">
    <property type="match status" value="1"/>
</dbReference>
<dbReference type="InterPro" id="IPR011701">
    <property type="entry name" value="MFS"/>
</dbReference>
<dbReference type="GO" id="GO:0022857">
    <property type="term" value="F:transmembrane transporter activity"/>
    <property type="evidence" value="ECO:0007669"/>
    <property type="project" value="InterPro"/>
</dbReference>
<gene>
    <name evidence="6" type="ORF">EKG38_15895</name>
</gene>
<dbReference type="Proteomes" id="UP000267448">
    <property type="component" value="Unassembled WGS sequence"/>
</dbReference>
<dbReference type="AlphaFoldDB" id="A0A3S0J4Y2"/>
<evidence type="ECO:0000256" key="1">
    <source>
        <dbReference type="ARBA" id="ARBA00022692"/>
    </source>
</evidence>
<name>A0A3S0J4Y2_9GAMM</name>
<keyword evidence="2 4" id="KW-1133">Transmembrane helix</keyword>
<dbReference type="InterPro" id="IPR020846">
    <property type="entry name" value="MFS_dom"/>
</dbReference>
<dbReference type="PANTHER" id="PTHR23523:SF2">
    <property type="entry name" value="2-NITROIMIDAZOLE TRANSPORTER"/>
    <property type="match status" value="1"/>
</dbReference>